<accession>A0A1M7G5G2</accession>
<protein>
    <submittedName>
        <fullName evidence="1">Uncharacterized protein</fullName>
    </submittedName>
</protein>
<proteinExistence type="predicted"/>
<organism evidence="1 2">
    <name type="scientific">Bradyrhizobium lablabi</name>
    <dbReference type="NCBI Taxonomy" id="722472"/>
    <lineage>
        <taxon>Bacteria</taxon>
        <taxon>Pseudomonadati</taxon>
        <taxon>Pseudomonadota</taxon>
        <taxon>Alphaproteobacteria</taxon>
        <taxon>Hyphomicrobiales</taxon>
        <taxon>Nitrobacteraceae</taxon>
        <taxon>Bradyrhizobium</taxon>
    </lineage>
</organism>
<evidence type="ECO:0000313" key="2">
    <source>
        <dbReference type="Proteomes" id="UP000183208"/>
    </source>
</evidence>
<dbReference type="AlphaFoldDB" id="A0A1M7G5G2"/>
<dbReference type="EMBL" id="FNTI01000001">
    <property type="protein sequence ID" value="SEE15306.1"/>
    <property type="molecule type" value="Genomic_DNA"/>
</dbReference>
<sequence>MTASVKAGVTREDEDMAIIKPTDMITVVEGYDAMRIFLETVSQRQGKPAGEIELLIGGLKWADGSPVNPTLWEDWLAAAQVVCSCRTHESIDGEN</sequence>
<dbReference type="Proteomes" id="UP000183208">
    <property type="component" value="Unassembled WGS sequence"/>
</dbReference>
<reference evidence="1 2" key="1">
    <citation type="submission" date="2016-10" db="EMBL/GenBank/DDBJ databases">
        <authorList>
            <person name="de Groot N.N."/>
        </authorList>
    </citation>
    <scope>NUCLEOTIDE SEQUENCE [LARGE SCALE GENOMIC DNA]</scope>
    <source>
        <strain evidence="1 2">GAS522</strain>
    </source>
</reference>
<evidence type="ECO:0000313" key="1">
    <source>
        <dbReference type="EMBL" id="SEE15306.1"/>
    </source>
</evidence>
<gene>
    <name evidence="1" type="ORF">SAMN05444171_6439</name>
</gene>
<name>A0A1M7G5G2_9BRAD</name>